<feature type="compositionally biased region" description="Polar residues" evidence="7">
    <location>
        <begin position="233"/>
        <end position="249"/>
    </location>
</feature>
<comment type="subcellular location">
    <subcellularLocation>
        <location evidence="1 6">Nucleus</location>
    </subcellularLocation>
</comment>
<keyword evidence="4 6" id="KW-0804">Transcription</keyword>
<dbReference type="Gene3D" id="6.10.250.2430">
    <property type="match status" value="1"/>
</dbReference>
<keyword evidence="5 6" id="KW-0539">Nucleus</keyword>
<dbReference type="GO" id="GO:0005634">
    <property type="term" value="C:nucleus"/>
    <property type="evidence" value="ECO:0007669"/>
    <property type="project" value="UniProtKB-SubCell"/>
</dbReference>
<feature type="region of interest" description="Disordered" evidence="7">
    <location>
        <begin position="229"/>
        <end position="249"/>
    </location>
</feature>
<evidence type="ECO:0000256" key="6">
    <source>
        <dbReference type="RuleBase" id="RU367155"/>
    </source>
</evidence>
<evidence type="ECO:0000256" key="2">
    <source>
        <dbReference type="ARBA" id="ARBA00023015"/>
    </source>
</evidence>
<comment type="similarity">
    <text evidence="6">Belongs to the NFYA/HAP2 subunit family.</text>
</comment>
<dbReference type="PROSITE" id="PS51152">
    <property type="entry name" value="NFYA_HAP2_2"/>
    <property type="match status" value="1"/>
</dbReference>
<evidence type="ECO:0000256" key="4">
    <source>
        <dbReference type="ARBA" id="ARBA00023163"/>
    </source>
</evidence>
<comment type="function">
    <text evidence="6">Component of the sequence-specific heterotrimeric transcription factor (NF-Y) which specifically recognizes a 5'-CCAAT-3' box motif found in the promoters of its target genes.</text>
</comment>
<dbReference type="EMBL" id="BAABME010004688">
    <property type="protein sequence ID" value="GAA0163221.1"/>
    <property type="molecule type" value="Genomic_DNA"/>
</dbReference>
<dbReference type="PRINTS" id="PR00616">
    <property type="entry name" value="CCAATSUBUNTB"/>
</dbReference>
<accession>A0AAV3QJQ5</accession>
<proteinExistence type="inferred from homology"/>
<keyword evidence="9" id="KW-1185">Reference proteome</keyword>
<dbReference type="AlphaFoldDB" id="A0AAV3QJQ5"/>
<dbReference type="InterPro" id="IPR001289">
    <property type="entry name" value="NFYA"/>
</dbReference>
<gene>
    <name evidence="8" type="ORF">LIER_19137</name>
</gene>
<keyword evidence="3 6" id="KW-0238">DNA-binding</keyword>
<dbReference type="SMART" id="SM00521">
    <property type="entry name" value="CBF"/>
    <property type="match status" value="1"/>
</dbReference>
<dbReference type="Proteomes" id="UP001454036">
    <property type="component" value="Unassembled WGS sequence"/>
</dbReference>
<protein>
    <recommendedName>
        <fullName evidence="6">Nuclear transcription factor Y subunit</fullName>
    </recommendedName>
</protein>
<dbReference type="GO" id="GO:0003700">
    <property type="term" value="F:DNA-binding transcription factor activity"/>
    <property type="evidence" value="ECO:0007669"/>
    <property type="project" value="UniProtKB-UniRule"/>
</dbReference>
<dbReference type="PANTHER" id="PTHR12632">
    <property type="entry name" value="TRANSCRIPTION FACTOR NF-Y ALPHA-RELATED"/>
    <property type="match status" value="1"/>
</dbReference>
<sequence>MHQGLISKEKVRGNFQVMRPNEDGVGSLSVSWWGKGFGFDFAGAQLKTSFVEHIASQGLSPALASGKASNNNSHTDFNLLSDDHKIQGDVTGITATSLDYQGLHQLGFGQAVVYDAKYPSQKQAFCELVSPYGPQFAGRMMLPLDITRDDGPIFVNAKQYHGILRRRQSRAKADLKNKLVKQRKPFMHLSRHLHAKRRLRGSGGRFLNSKKLNVNEGTMEKMKMSYTKEKSHQPTTGSQNSEVVQTDDTNIDSMEERNVIGNMKYNPGTAITSIFSGQDCYDFFSLNHPWQTPQPMPNKANSGHASLVLASKWIAATDRCCNLEI</sequence>
<dbReference type="Pfam" id="PF02045">
    <property type="entry name" value="CBFB_NFYA"/>
    <property type="match status" value="1"/>
</dbReference>
<keyword evidence="2 6" id="KW-0805">Transcription regulation</keyword>
<evidence type="ECO:0000313" key="9">
    <source>
        <dbReference type="Proteomes" id="UP001454036"/>
    </source>
</evidence>
<dbReference type="GO" id="GO:0003677">
    <property type="term" value="F:DNA binding"/>
    <property type="evidence" value="ECO:0007669"/>
    <property type="project" value="UniProtKB-KW"/>
</dbReference>
<evidence type="ECO:0000256" key="7">
    <source>
        <dbReference type="SAM" id="MobiDB-lite"/>
    </source>
</evidence>
<comment type="subunit">
    <text evidence="6">Heterotrimer.</text>
</comment>
<reference evidence="8 9" key="1">
    <citation type="submission" date="2024-01" db="EMBL/GenBank/DDBJ databases">
        <title>The complete chloroplast genome sequence of Lithospermum erythrorhizon: insights into the phylogenetic relationship among Boraginaceae species and the maternal lineages of purple gromwells.</title>
        <authorList>
            <person name="Okada T."/>
            <person name="Watanabe K."/>
        </authorList>
    </citation>
    <scope>NUCLEOTIDE SEQUENCE [LARGE SCALE GENOMIC DNA]</scope>
</reference>
<evidence type="ECO:0000313" key="8">
    <source>
        <dbReference type="EMBL" id="GAA0163221.1"/>
    </source>
</evidence>
<name>A0AAV3QJQ5_LITER</name>
<evidence type="ECO:0000256" key="3">
    <source>
        <dbReference type="ARBA" id="ARBA00023125"/>
    </source>
</evidence>
<organism evidence="8 9">
    <name type="scientific">Lithospermum erythrorhizon</name>
    <name type="common">Purple gromwell</name>
    <name type="synonym">Lithospermum officinale var. erythrorhizon</name>
    <dbReference type="NCBI Taxonomy" id="34254"/>
    <lineage>
        <taxon>Eukaryota</taxon>
        <taxon>Viridiplantae</taxon>
        <taxon>Streptophyta</taxon>
        <taxon>Embryophyta</taxon>
        <taxon>Tracheophyta</taxon>
        <taxon>Spermatophyta</taxon>
        <taxon>Magnoliopsida</taxon>
        <taxon>eudicotyledons</taxon>
        <taxon>Gunneridae</taxon>
        <taxon>Pentapetalae</taxon>
        <taxon>asterids</taxon>
        <taxon>lamiids</taxon>
        <taxon>Boraginales</taxon>
        <taxon>Boraginaceae</taxon>
        <taxon>Boraginoideae</taxon>
        <taxon>Lithospermeae</taxon>
        <taxon>Lithospermum</taxon>
    </lineage>
</organism>
<comment type="caution">
    <text evidence="8">The sequence shown here is derived from an EMBL/GenBank/DDBJ whole genome shotgun (WGS) entry which is preliminary data.</text>
</comment>
<evidence type="ECO:0000256" key="5">
    <source>
        <dbReference type="ARBA" id="ARBA00023242"/>
    </source>
</evidence>
<evidence type="ECO:0000256" key="1">
    <source>
        <dbReference type="ARBA" id="ARBA00004123"/>
    </source>
</evidence>